<dbReference type="InterPro" id="IPR016181">
    <property type="entry name" value="Acyl_CoA_acyltransferase"/>
</dbReference>
<proteinExistence type="predicted"/>
<name>G5K5Z4_9STRE</name>
<dbReference type="PANTHER" id="PTHR39173">
    <property type="entry name" value="ACETYLTRANSFERASE"/>
    <property type="match status" value="1"/>
</dbReference>
<feature type="domain" description="N-acetyltransferase" evidence="1">
    <location>
        <begin position="18"/>
        <end position="184"/>
    </location>
</feature>
<dbReference type="EMBL" id="AEUX02000008">
    <property type="protein sequence ID" value="EHI68749.1"/>
    <property type="molecule type" value="Genomic_DNA"/>
</dbReference>
<comment type="caution">
    <text evidence="2">The sequence shown here is derived from an EMBL/GenBank/DDBJ whole genome shotgun (WGS) entry which is preliminary data.</text>
</comment>
<keyword evidence="3" id="KW-1185">Reference proteome</keyword>
<gene>
    <name evidence="2" type="ORF">STRIC_0481</name>
</gene>
<organism evidence="2 3">
    <name type="scientific">Streptococcus ictaluri 707-05</name>
    <dbReference type="NCBI Taxonomy" id="764299"/>
    <lineage>
        <taxon>Bacteria</taxon>
        <taxon>Bacillati</taxon>
        <taxon>Bacillota</taxon>
        <taxon>Bacilli</taxon>
        <taxon>Lactobacillales</taxon>
        <taxon>Streptococcaceae</taxon>
        <taxon>Streptococcus</taxon>
    </lineage>
</organism>
<dbReference type="CDD" id="cd04301">
    <property type="entry name" value="NAT_SF"/>
    <property type="match status" value="1"/>
</dbReference>
<evidence type="ECO:0000313" key="3">
    <source>
        <dbReference type="Proteomes" id="UP000003330"/>
    </source>
</evidence>
<dbReference type="GO" id="GO:0016747">
    <property type="term" value="F:acyltransferase activity, transferring groups other than amino-acyl groups"/>
    <property type="evidence" value="ECO:0007669"/>
    <property type="project" value="InterPro"/>
</dbReference>
<dbReference type="InterPro" id="IPR000182">
    <property type="entry name" value="GNAT_dom"/>
</dbReference>
<reference evidence="2 3" key="1">
    <citation type="journal article" date="2014" name="Int. J. Syst. Evol. Microbiol.">
        <title>Phylogenomics and the dynamic genome evolution of the genus Streptococcus.</title>
        <authorList>
            <consortium name="The Broad Institute Genome Sequencing Platform"/>
            <person name="Richards V.P."/>
            <person name="Palmer S.R."/>
            <person name="Pavinski Bitar P.D."/>
            <person name="Qin X."/>
            <person name="Weinstock G.M."/>
            <person name="Highlander S.K."/>
            <person name="Town C.D."/>
            <person name="Burne R.A."/>
            <person name="Stanhope M.J."/>
        </authorList>
    </citation>
    <scope>NUCLEOTIDE SEQUENCE [LARGE SCALE GENOMIC DNA]</scope>
    <source>
        <strain evidence="2 3">707-05</strain>
    </source>
</reference>
<dbReference type="SUPFAM" id="SSF55729">
    <property type="entry name" value="Acyl-CoA N-acyltransferases (Nat)"/>
    <property type="match status" value="1"/>
</dbReference>
<dbReference type="Proteomes" id="UP000003330">
    <property type="component" value="Unassembled WGS sequence"/>
</dbReference>
<accession>G5K5Z4</accession>
<dbReference type="PROSITE" id="PS51186">
    <property type="entry name" value="GNAT"/>
    <property type="match status" value="1"/>
</dbReference>
<dbReference type="Pfam" id="PF00583">
    <property type="entry name" value="Acetyltransf_1"/>
    <property type="match status" value="1"/>
</dbReference>
<dbReference type="eggNOG" id="COG3981">
    <property type="taxonomic scope" value="Bacteria"/>
</dbReference>
<dbReference type="Gene3D" id="3.40.630.30">
    <property type="match status" value="1"/>
</dbReference>
<evidence type="ECO:0000313" key="2">
    <source>
        <dbReference type="EMBL" id="EHI68749.1"/>
    </source>
</evidence>
<dbReference type="STRING" id="764299.STRIC_0481"/>
<protein>
    <submittedName>
        <fullName evidence="2">Acetyltransferase, GNAT family</fullName>
    </submittedName>
</protein>
<dbReference type="AlphaFoldDB" id="G5K5Z4"/>
<dbReference type="PANTHER" id="PTHR39173:SF1">
    <property type="entry name" value="ACETYLTRANSFERASE"/>
    <property type="match status" value="1"/>
</dbReference>
<evidence type="ECO:0000259" key="1">
    <source>
        <dbReference type="PROSITE" id="PS51186"/>
    </source>
</evidence>
<sequence length="196" mass="22753">MLSLFDKTNHLKKELTMKTIRRLRLSDQSAFQEFQSALLTENQNGNGFVEVKEISDFPAFLAKLNRSEYQTDNPDWSTATHYYYFLNDVIVAKISCRWQIDKGDLLLYGGHIGFVTHPEYRRQGIMRELLVYALKQYSERAIEKVLITANVRNSPSRQTIENIGGVFENSLKVPDDYSQSRMAGQEIARYWVASKR</sequence>